<dbReference type="EMBL" id="CAJHIT010000006">
    <property type="protein sequence ID" value="CAD6502571.1"/>
    <property type="molecule type" value="Genomic_DNA"/>
</dbReference>
<evidence type="ECO:0000313" key="2">
    <source>
        <dbReference type="EMBL" id="CAD6502571.1"/>
    </source>
</evidence>
<proteinExistence type="predicted"/>
<organism evidence="2 3">
    <name type="scientific">Blumeria graminis f. sp. triticale</name>
    <dbReference type="NCBI Taxonomy" id="1689686"/>
    <lineage>
        <taxon>Eukaryota</taxon>
        <taxon>Fungi</taxon>
        <taxon>Dikarya</taxon>
        <taxon>Ascomycota</taxon>
        <taxon>Pezizomycotina</taxon>
        <taxon>Leotiomycetes</taxon>
        <taxon>Erysiphales</taxon>
        <taxon>Erysiphaceae</taxon>
        <taxon>Blumeria</taxon>
    </lineage>
</organism>
<sequence length="169" mass="19597">MRFSSIAIIFQSASIFVTTLAGTSVDHIDEKIKSFVCNGHIVGHNQFTQNRRLAQNPEYMFKRGSLYHQHAKKLNEARRDVNLQDIPLVYSYSETAQLSFHQLEDMTETRDLGKYVFKSEYFVMVDKHARSCSILIQELKQYPQGRYTWPDDISYKLCRVGHVVIEAAT</sequence>
<keyword evidence="1" id="KW-0732">Signal</keyword>
<evidence type="ECO:0000313" key="3">
    <source>
        <dbReference type="Proteomes" id="UP000683417"/>
    </source>
</evidence>
<comment type="caution">
    <text evidence="2">The sequence shown here is derived from an EMBL/GenBank/DDBJ whole genome shotgun (WGS) entry which is preliminary data.</text>
</comment>
<protein>
    <submittedName>
        <fullName evidence="2">BgTH12-05162</fullName>
    </submittedName>
</protein>
<evidence type="ECO:0000256" key="1">
    <source>
        <dbReference type="SAM" id="SignalP"/>
    </source>
</evidence>
<gene>
    <name evidence="2" type="ORF">BGTH12_LOCUS3929</name>
</gene>
<dbReference type="AlphaFoldDB" id="A0A9W4DMA2"/>
<reference evidence="2" key="1">
    <citation type="submission" date="2020-10" db="EMBL/GenBank/DDBJ databases">
        <authorList>
            <person name="Muller C M."/>
        </authorList>
    </citation>
    <scope>NUCLEOTIDE SEQUENCE</scope>
    <source>
        <strain evidence="2">THUN-12</strain>
    </source>
</reference>
<feature type="chain" id="PRO_5040950036" evidence="1">
    <location>
        <begin position="22"/>
        <end position="169"/>
    </location>
</feature>
<accession>A0A9W4DMA2</accession>
<feature type="signal peptide" evidence="1">
    <location>
        <begin position="1"/>
        <end position="21"/>
    </location>
</feature>
<dbReference type="Proteomes" id="UP000683417">
    <property type="component" value="Unassembled WGS sequence"/>
</dbReference>
<name>A0A9W4DMA2_BLUGR</name>